<dbReference type="Gene3D" id="3.30.70.1820">
    <property type="entry name" value="L1 transposable element, RRM domain"/>
    <property type="match status" value="1"/>
</dbReference>
<dbReference type="AlphaFoldDB" id="A0A974CQX6"/>
<proteinExistence type="predicted"/>
<dbReference type="OMA" id="CKMRILH"/>
<evidence type="ECO:0000313" key="3">
    <source>
        <dbReference type="EMBL" id="OCT78024.1"/>
    </source>
</evidence>
<evidence type="ECO:0008006" key="5">
    <source>
        <dbReference type="Google" id="ProtNLM"/>
    </source>
</evidence>
<organism evidence="3 4">
    <name type="scientific">Xenopus laevis</name>
    <name type="common">African clawed frog</name>
    <dbReference type="NCBI Taxonomy" id="8355"/>
    <lineage>
        <taxon>Eukaryota</taxon>
        <taxon>Metazoa</taxon>
        <taxon>Chordata</taxon>
        <taxon>Craniata</taxon>
        <taxon>Vertebrata</taxon>
        <taxon>Euteleostomi</taxon>
        <taxon>Amphibia</taxon>
        <taxon>Batrachia</taxon>
        <taxon>Anura</taxon>
        <taxon>Pipoidea</taxon>
        <taxon>Pipidae</taxon>
        <taxon>Xenopodinae</taxon>
        <taxon>Xenopus</taxon>
        <taxon>Xenopus</taxon>
    </lineage>
</organism>
<gene>
    <name evidence="3" type="ORF">XELAEV_18029121mg</name>
</gene>
<reference evidence="4" key="1">
    <citation type="journal article" date="2016" name="Nature">
        <title>Genome evolution in the allotetraploid frog Xenopus laevis.</title>
        <authorList>
            <person name="Session A.M."/>
            <person name="Uno Y."/>
            <person name="Kwon T."/>
            <person name="Chapman J.A."/>
            <person name="Toyoda A."/>
            <person name="Takahashi S."/>
            <person name="Fukui A."/>
            <person name="Hikosaka A."/>
            <person name="Suzuki A."/>
            <person name="Kondo M."/>
            <person name="van Heeringen S.J."/>
            <person name="Quigley I."/>
            <person name="Heinz S."/>
            <person name="Ogino H."/>
            <person name="Ochi H."/>
            <person name="Hellsten U."/>
            <person name="Lyons J.B."/>
            <person name="Simakov O."/>
            <person name="Putnam N."/>
            <person name="Stites J."/>
            <person name="Kuroki Y."/>
            <person name="Tanaka T."/>
            <person name="Michiue T."/>
            <person name="Watanabe M."/>
            <person name="Bogdanovic O."/>
            <person name="Lister R."/>
            <person name="Georgiou G."/>
            <person name="Paranjpe S.S."/>
            <person name="van Kruijsbergen I."/>
            <person name="Shu S."/>
            <person name="Carlson J."/>
            <person name="Kinoshita T."/>
            <person name="Ohta Y."/>
            <person name="Mawaribuchi S."/>
            <person name="Jenkins J."/>
            <person name="Grimwood J."/>
            <person name="Schmutz J."/>
            <person name="Mitros T."/>
            <person name="Mozaffari S.V."/>
            <person name="Suzuki Y."/>
            <person name="Haramoto Y."/>
            <person name="Yamamoto T.S."/>
            <person name="Takagi C."/>
            <person name="Heald R."/>
            <person name="Miller K."/>
            <person name="Haudenschild C."/>
            <person name="Kitzman J."/>
            <person name="Nakayama T."/>
            <person name="Izutsu Y."/>
            <person name="Robert J."/>
            <person name="Fortriede J."/>
            <person name="Burns K."/>
            <person name="Lotay V."/>
            <person name="Karimi K."/>
            <person name="Yasuoka Y."/>
            <person name="Dichmann D.S."/>
            <person name="Flajnik M.F."/>
            <person name="Houston D.W."/>
            <person name="Shendure J."/>
            <person name="DuPasquier L."/>
            <person name="Vize P.D."/>
            <person name="Zorn A.M."/>
            <person name="Ito M."/>
            <person name="Marcotte E.M."/>
            <person name="Wallingford J.B."/>
            <person name="Ito Y."/>
            <person name="Asashima M."/>
            <person name="Ueno N."/>
            <person name="Matsuda Y."/>
            <person name="Veenstra G.J."/>
            <person name="Fujiyama A."/>
            <person name="Harland R.M."/>
            <person name="Taira M."/>
            <person name="Rokhsar D.S."/>
        </authorList>
    </citation>
    <scope>NUCLEOTIDE SEQUENCE [LARGE SCALE GENOMIC DNA]</scope>
    <source>
        <strain evidence="4">J</strain>
    </source>
</reference>
<sequence length="253" mass="28725">MTGGRQKSTNNPAEGTSDFFKSRSATAKAAKNNTNPTMEQESEAPCTKKDINELKSLLLCFKDEIQNDIRNSLTEVKTELTAVDHRVQQLEQTQDSIQESTANMEILIQDLQTLVRDLQDAHEDLENRTRLNNLRLRYIPESVHIDTFLPKFFKALTPGTEDKFLLLDRAHRALRARPKPNMPPRDVIVRFHYYQTKETILRASRTAQVELDGIYPKIYADLASEKEGPQTFAKKTSPTDGAFSSSSLINRTA</sequence>
<feature type="region of interest" description="Disordered" evidence="2">
    <location>
        <begin position="229"/>
        <end position="253"/>
    </location>
</feature>
<accession>A0A974CQX6</accession>
<feature type="region of interest" description="Disordered" evidence="2">
    <location>
        <begin position="1"/>
        <end position="47"/>
    </location>
</feature>
<dbReference type="Proteomes" id="UP000694892">
    <property type="component" value="Chromosome 5S"/>
</dbReference>
<feature type="compositionally biased region" description="Polar residues" evidence="2">
    <location>
        <begin position="1"/>
        <end position="14"/>
    </location>
</feature>
<dbReference type="PANTHER" id="PTHR11505">
    <property type="entry name" value="L1 TRANSPOSABLE ELEMENT-RELATED"/>
    <property type="match status" value="1"/>
</dbReference>
<feature type="compositionally biased region" description="Polar residues" evidence="2">
    <location>
        <begin position="233"/>
        <end position="253"/>
    </location>
</feature>
<feature type="coiled-coil region" evidence="1">
    <location>
        <begin position="73"/>
        <end position="128"/>
    </location>
</feature>
<name>A0A974CQX6_XENLA</name>
<protein>
    <recommendedName>
        <fullName evidence="5">L1 transposable element RRM domain-containing protein</fullName>
    </recommendedName>
</protein>
<feature type="compositionally biased region" description="Low complexity" evidence="2">
    <location>
        <begin position="25"/>
        <end position="35"/>
    </location>
</feature>
<evidence type="ECO:0000256" key="2">
    <source>
        <dbReference type="SAM" id="MobiDB-lite"/>
    </source>
</evidence>
<dbReference type="EMBL" id="CM004475">
    <property type="protein sequence ID" value="OCT78024.1"/>
    <property type="molecule type" value="Genomic_DNA"/>
</dbReference>
<evidence type="ECO:0000256" key="1">
    <source>
        <dbReference type="SAM" id="Coils"/>
    </source>
</evidence>
<evidence type="ECO:0000313" key="4">
    <source>
        <dbReference type="Proteomes" id="UP000694892"/>
    </source>
</evidence>
<dbReference type="InterPro" id="IPR004244">
    <property type="entry name" value="Transposase_22"/>
</dbReference>
<keyword evidence="1" id="KW-0175">Coiled coil</keyword>